<proteinExistence type="inferred from homology"/>
<keyword evidence="2" id="KW-0805">Transcription regulation</keyword>
<dbReference type="OrthoDB" id="9812435at2"/>
<feature type="domain" description="HTH lysR-type" evidence="5">
    <location>
        <begin position="1"/>
        <end position="59"/>
    </location>
</feature>
<name>A0A1I5L032_9HYPH</name>
<dbReference type="EMBL" id="FOVR01000015">
    <property type="protein sequence ID" value="SFO90216.1"/>
    <property type="molecule type" value="Genomic_DNA"/>
</dbReference>
<dbReference type="RefSeq" id="WP_090075159.1">
    <property type="nucleotide sequence ID" value="NZ_FOVR01000015.1"/>
</dbReference>
<dbReference type="PROSITE" id="PS50931">
    <property type="entry name" value="HTH_LYSR"/>
    <property type="match status" value="1"/>
</dbReference>
<evidence type="ECO:0000256" key="4">
    <source>
        <dbReference type="ARBA" id="ARBA00023163"/>
    </source>
</evidence>
<dbReference type="GO" id="GO:0003677">
    <property type="term" value="F:DNA binding"/>
    <property type="evidence" value="ECO:0007669"/>
    <property type="project" value="UniProtKB-KW"/>
</dbReference>
<keyword evidence="3 6" id="KW-0238">DNA-binding</keyword>
<dbReference type="FunFam" id="1.10.10.10:FF:000001">
    <property type="entry name" value="LysR family transcriptional regulator"/>
    <property type="match status" value="1"/>
</dbReference>
<gene>
    <name evidence="6" type="ORF">SAMN04488056_11565</name>
</gene>
<dbReference type="InterPro" id="IPR036390">
    <property type="entry name" value="WH_DNA-bd_sf"/>
</dbReference>
<comment type="similarity">
    <text evidence="1">Belongs to the LysR transcriptional regulatory family.</text>
</comment>
<keyword evidence="4" id="KW-0804">Transcription</keyword>
<dbReference type="Pfam" id="PF00126">
    <property type="entry name" value="HTH_1"/>
    <property type="match status" value="1"/>
</dbReference>
<evidence type="ECO:0000313" key="7">
    <source>
        <dbReference type="Proteomes" id="UP000199236"/>
    </source>
</evidence>
<dbReference type="InterPro" id="IPR005119">
    <property type="entry name" value="LysR_subst-bd"/>
</dbReference>
<evidence type="ECO:0000256" key="3">
    <source>
        <dbReference type="ARBA" id="ARBA00023125"/>
    </source>
</evidence>
<dbReference type="InterPro" id="IPR036388">
    <property type="entry name" value="WH-like_DNA-bd_sf"/>
</dbReference>
<dbReference type="PANTHER" id="PTHR30537:SF5">
    <property type="entry name" value="HTH-TYPE TRANSCRIPTIONAL ACTIVATOR TTDR-RELATED"/>
    <property type="match status" value="1"/>
</dbReference>
<dbReference type="SUPFAM" id="SSF46785">
    <property type="entry name" value="Winged helix' DNA-binding domain"/>
    <property type="match status" value="1"/>
</dbReference>
<protein>
    <submittedName>
        <fullName evidence="6">DNA-binding transcriptional regulator, LysR family</fullName>
    </submittedName>
</protein>
<dbReference type="Gene3D" id="1.10.10.10">
    <property type="entry name" value="Winged helix-like DNA-binding domain superfamily/Winged helix DNA-binding domain"/>
    <property type="match status" value="1"/>
</dbReference>
<evidence type="ECO:0000313" key="6">
    <source>
        <dbReference type="EMBL" id="SFO90216.1"/>
    </source>
</evidence>
<dbReference type="CDD" id="cd08422">
    <property type="entry name" value="PBP2_CrgA_like"/>
    <property type="match status" value="1"/>
</dbReference>
<dbReference type="GO" id="GO:0003700">
    <property type="term" value="F:DNA-binding transcription factor activity"/>
    <property type="evidence" value="ECO:0007669"/>
    <property type="project" value="InterPro"/>
</dbReference>
<dbReference type="InterPro" id="IPR058163">
    <property type="entry name" value="LysR-type_TF_proteobact-type"/>
</dbReference>
<dbReference type="InterPro" id="IPR000847">
    <property type="entry name" value="LysR_HTH_N"/>
</dbReference>
<dbReference type="AlphaFoldDB" id="A0A1I5L032"/>
<evidence type="ECO:0000259" key="5">
    <source>
        <dbReference type="PROSITE" id="PS50931"/>
    </source>
</evidence>
<dbReference type="SUPFAM" id="SSF53850">
    <property type="entry name" value="Periplasmic binding protein-like II"/>
    <property type="match status" value="1"/>
</dbReference>
<organism evidence="6 7">
    <name type="scientific">Cohaesibacter marisflavi</name>
    <dbReference type="NCBI Taxonomy" id="655353"/>
    <lineage>
        <taxon>Bacteria</taxon>
        <taxon>Pseudomonadati</taxon>
        <taxon>Pseudomonadota</taxon>
        <taxon>Alphaproteobacteria</taxon>
        <taxon>Hyphomicrobiales</taxon>
        <taxon>Cohaesibacteraceae</taxon>
    </lineage>
</organism>
<evidence type="ECO:0000256" key="2">
    <source>
        <dbReference type="ARBA" id="ARBA00023015"/>
    </source>
</evidence>
<accession>A0A1I5L032</accession>
<evidence type="ECO:0000256" key="1">
    <source>
        <dbReference type="ARBA" id="ARBA00009437"/>
    </source>
</evidence>
<keyword evidence="7" id="KW-1185">Reference proteome</keyword>
<dbReference type="Gene3D" id="3.40.190.290">
    <property type="match status" value="1"/>
</dbReference>
<dbReference type="Proteomes" id="UP000199236">
    <property type="component" value="Unassembled WGS sequence"/>
</dbReference>
<dbReference type="PANTHER" id="PTHR30537">
    <property type="entry name" value="HTH-TYPE TRANSCRIPTIONAL REGULATOR"/>
    <property type="match status" value="1"/>
</dbReference>
<dbReference type="STRING" id="655353.SAMN04488056_11565"/>
<sequence>MDKFSVMTAYCRIVERGSFARAAEDLGVSAALLSKEIKLLEESLGSILLSRTTRSMSVTDAGQQYYEEALSILEAVSKLDGRIREVSGSVKGQLRINAPNSFGQAVISPMLPAFLEKHPDLRLTLSLDDRVVDMIEGGFDLSIRVRSSLPDSSLIARRLGRVQQCLFASPDYLETAPALNQPDDIKAHPVIGFLLADHVSEWSLLGPGGPHTFSFKPHVKVGSSFVLRDLLIAGHGIGTLPDFISQAPVREGKLVRILPAFSLQPREVFAVSASRFGMQAKVSAFLDHLQRAMKDCIHNAL</sequence>
<reference evidence="6 7" key="1">
    <citation type="submission" date="2016-10" db="EMBL/GenBank/DDBJ databases">
        <authorList>
            <person name="de Groot N.N."/>
        </authorList>
    </citation>
    <scope>NUCLEOTIDE SEQUENCE [LARGE SCALE GENOMIC DNA]</scope>
    <source>
        <strain evidence="6 7">CGMCC 1.9157</strain>
    </source>
</reference>
<dbReference type="Pfam" id="PF03466">
    <property type="entry name" value="LysR_substrate"/>
    <property type="match status" value="1"/>
</dbReference>